<dbReference type="Proteomes" id="UP001318860">
    <property type="component" value="Unassembled WGS sequence"/>
</dbReference>
<dbReference type="InterPro" id="IPR023213">
    <property type="entry name" value="CAT-like_dom_sf"/>
</dbReference>
<keyword evidence="5" id="KW-1185">Reference proteome</keyword>
<comment type="similarity">
    <text evidence="1">Belongs to the plant acyltransferase family.</text>
</comment>
<dbReference type="PANTHER" id="PTHR31623">
    <property type="entry name" value="F21J9.9"/>
    <property type="match status" value="1"/>
</dbReference>
<name>A0ABR0W2E3_REHGL</name>
<dbReference type="EMBL" id="JABTTQ020000340">
    <property type="protein sequence ID" value="KAK6140365.1"/>
    <property type="molecule type" value="Genomic_DNA"/>
</dbReference>
<evidence type="ECO:0000256" key="2">
    <source>
        <dbReference type="ARBA" id="ARBA00022679"/>
    </source>
</evidence>
<gene>
    <name evidence="4" type="ORF">DH2020_025896</name>
</gene>
<accession>A0ABR0W2E3</accession>
<sequence>MDYTCNGGVKIISKELIKPSSPTPNHLKNLKLSLLDQLSPPVYISLIFFYEADELKSLTADHAQICQQLKQSLSNTLTLFYPLAGKIDPDNFTIECNDNGVEFIEARAQARLKDILHDPKLDQFQQYLPVDPLGGIYRGEGTLFMLQINFFECGGIAIGACISHIVADGSSLVDFMNAWASTCRGQNPKPTKKFGVMANYFPARDLSDSNISPSILMGNDKLVTKRFVFDKEKLSALKQEATGWSSSTGSDYVKDPTRVEVVSAFILKHFIEKKLFNAKKSLAAHVVNIRSRANASLEMEHAFGNGYFLAAAYSPDCDEGSRVPQLHELVSELRRAIRRVDYEYVQEAQDEDRYLSDLGELSDLATQGEVEAFVFSSWCRFPSYDVDFGWGSPVWVCTTALLLNNIAILMSTRSGDGIEAWINFLPDKVEAFENDNQFKLKAFVKYSSENHSRLISITSDENLWFFFDPISEKNPDQYSQYVSLLRDDNVSDVGGSSEQYNLGDDYVSDVGANSSL</sequence>
<evidence type="ECO:0008006" key="6">
    <source>
        <dbReference type="Google" id="ProtNLM"/>
    </source>
</evidence>
<dbReference type="Pfam" id="PF02458">
    <property type="entry name" value="Transferase"/>
    <property type="match status" value="1"/>
</dbReference>
<keyword evidence="2" id="KW-0808">Transferase</keyword>
<dbReference type="PANTHER" id="PTHR31623:SF110">
    <property type="entry name" value="VINORINE SYNTHASE-LIKE"/>
    <property type="match status" value="1"/>
</dbReference>
<evidence type="ECO:0000256" key="1">
    <source>
        <dbReference type="ARBA" id="ARBA00009861"/>
    </source>
</evidence>
<protein>
    <recommendedName>
        <fullName evidence="6">Vinorine synthase-like</fullName>
    </recommendedName>
</protein>
<organism evidence="4 5">
    <name type="scientific">Rehmannia glutinosa</name>
    <name type="common">Chinese foxglove</name>
    <dbReference type="NCBI Taxonomy" id="99300"/>
    <lineage>
        <taxon>Eukaryota</taxon>
        <taxon>Viridiplantae</taxon>
        <taxon>Streptophyta</taxon>
        <taxon>Embryophyta</taxon>
        <taxon>Tracheophyta</taxon>
        <taxon>Spermatophyta</taxon>
        <taxon>Magnoliopsida</taxon>
        <taxon>eudicotyledons</taxon>
        <taxon>Gunneridae</taxon>
        <taxon>Pentapetalae</taxon>
        <taxon>asterids</taxon>
        <taxon>lamiids</taxon>
        <taxon>Lamiales</taxon>
        <taxon>Orobanchaceae</taxon>
        <taxon>Rehmannieae</taxon>
        <taxon>Rehmannia</taxon>
    </lineage>
</organism>
<proteinExistence type="inferred from homology"/>
<reference evidence="4 5" key="1">
    <citation type="journal article" date="2021" name="Comput. Struct. Biotechnol. J.">
        <title>De novo genome assembly of the potent medicinal plant Rehmannia glutinosa using nanopore technology.</title>
        <authorList>
            <person name="Ma L."/>
            <person name="Dong C."/>
            <person name="Song C."/>
            <person name="Wang X."/>
            <person name="Zheng X."/>
            <person name="Niu Y."/>
            <person name="Chen S."/>
            <person name="Feng W."/>
        </authorList>
    </citation>
    <scope>NUCLEOTIDE SEQUENCE [LARGE SCALE GENOMIC DNA]</scope>
    <source>
        <strain evidence="4">DH-2019</strain>
    </source>
</reference>
<comment type="caution">
    <text evidence="4">The sequence shown here is derived from an EMBL/GenBank/DDBJ whole genome shotgun (WGS) entry which is preliminary data.</text>
</comment>
<keyword evidence="3" id="KW-0012">Acyltransferase</keyword>
<evidence type="ECO:0000313" key="4">
    <source>
        <dbReference type="EMBL" id="KAK6140365.1"/>
    </source>
</evidence>
<evidence type="ECO:0000313" key="5">
    <source>
        <dbReference type="Proteomes" id="UP001318860"/>
    </source>
</evidence>
<evidence type="ECO:0000256" key="3">
    <source>
        <dbReference type="ARBA" id="ARBA00023315"/>
    </source>
</evidence>
<dbReference type="Gene3D" id="3.30.559.10">
    <property type="entry name" value="Chloramphenicol acetyltransferase-like domain"/>
    <property type="match status" value="2"/>
</dbReference>